<dbReference type="RefSeq" id="WP_199025031.1">
    <property type="nucleotide sequence ID" value="NZ_JAELVR010000007.1"/>
</dbReference>
<dbReference type="Proteomes" id="UP000619079">
    <property type="component" value="Unassembled WGS sequence"/>
</dbReference>
<keyword evidence="2" id="KW-0732">Signal</keyword>
<proteinExistence type="predicted"/>
<feature type="region of interest" description="Disordered" evidence="1">
    <location>
        <begin position="48"/>
        <end position="97"/>
    </location>
</feature>
<keyword evidence="4" id="KW-1185">Reference proteome</keyword>
<evidence type="ECO:0000256" key="1">
    <source>
        <dbReference type="SAM" id="MobiDB-lite"/>
    </source>
</evidence>
<reference evidence="3" key="1">
    <citation type="submission" date="2020-12" db="EMBL/GenBank/DDBJ databases">
        <title>Sedimentitalea sp. nov., isolated from sand in Incheon.</title>
        <authorList>
            <person name="Kim W."/>
        </authorList>
    </citation>
    <scope>NUCLEOTIDE SEQUENCE</scope>
    <source>
        <strain evidence="3">CAU 1593</strain>
    </source>
</reference>
<sequence length="97" mass="9761">MKLLLATTALAISFGLPALAAGSQTEADAPKADSVTGTDITNDAAKQAEGYAADGPKADSVTGDDITDRANEQSEGYAADSPKADSVVGDDIKTETN</sequence>
<evidence type="ECO:0000313" key="3">
    <source>
        <dbReference type="EMBL" id="MBJ6372154.1"/>
    </source>
</evidence>
<gene>
    <name evidence="3" type="ORF">JF290_11515</name>
</gene>
<evidence type="ECO:0000256" key="2">
    <source>
        <dbReference type="SAM" id="SignalP"/>
    </source>
</evidence>
<protein>
    <submittedName>
        <fullName evidence="3">Uncharacterized protein</fullName>
    </submittedName>
</protein>
<dbReference type="EMBL" id="JAELVR010000007">
    <property type="protein sequence ID" value="MBJ6372154.1"/>
    <property type="molecule type" value="Genomic_DNA"/>
</dbReference>
<dbReference type="AlphaFoldDB" id="A0A8J7JHA8"/>
<name>A0A8J7JHA8_9RHOB</name>
<comment type="caution">
    <text evidence="3">The sequence shown here is derived from an EMBL/GenBank/DDBJ whole genome shotgun (WGS) entry which is preliminary data.</text>
</comment>
<feature type="signal peptide" evidence="2">
    <location>
        <begin position="1"/>
        <end position="20"/>
    </location>
</feature>
<organism evidence="3 4">
    <name type="scientific">Sedimentitalea arenosa</name>
    <dbReference type="NCBI Taxonomy" id="2798803"/>
    <lineage>
        <taxon>Bacteria</taxon>
        <taxon>Pseudomonadati</taxon>
        <taxon>Pseudomonadota</taxon>
        <taxon>Alphaproteobacteria</taxon>
        <taxon>Rhodobacterales</taxon>
        <taxon>Paracoccaceae</taxon>
        <taxon>Sedimentitalea</taxon>
    </lineage>
</organism>
<accession>A0A8J7JHA8</accession>
<evidence type="ECO:0000313" key="4">
    <source>
        <dbReference type="Proteomes" id="UP000619079"/>
    </source>
</evidence>
<feature type="chain" id="PRO_5035184721" evidence="2">
    <location>
        <begin position="21"/>
        <end position="97"/>
    </location>
</feature>